<keyword evidence="4" id="KW-0067">ATP-binding</keyword>
<evidence type="ECO:0000313" key="6">
    <source>
        <dbReference type="EMBL" id="ADL19131.1"/>
    </source>
</evidence>
<sequence length="299" mass="32531">MIELKDLTKYYGRARGIEHVTFSVNNGEVVGLVGLNGAGKTTTIKVTAGVLRPTSGDAIIDGISIVSDKVEASRRVGWVPELPNFEDDFRAKDYLVYLAGYYNITGRQADELAERLLAEVGLSGAEGRRLREYSQGMRKRFALAASMISDPDNYLFDEVLNGLDPQGIAFFRKFALDSRQGGKAILFSSHILSEVQNVANRVVFIHRGRAIAVKAMDEIMAEARAAVKVVVANPDDKVLDVLSQLGKARAMGRDSFEVSGASPDQVTSQLVARGYKVMQVTQVGGLEEYFFSLIGGEGS</sequence>
<dbReference type="eggNOG" id="arCOG00194">
    <property type="taxonomic scope" value="Archaea"/>
</dbReference>
<dbReference type="AlphaFoldDB" id="D9Q1E3"/>
<dbReference type="GO" id="GO:0005524">
    <property type="term" value="F:ATP binding"/>
    <property type="evidence" value="ECO:0007669"/>
    <property type="project" value="UniProtKB-KW"/>
</dbReference>
<comment type="similarity">
    <text evidence="1">Belongs to the ABC transporter superfamily.</text>
</comment>
<dbReference type="Pfam" id="PF00005">
    <property type="entry name" value="ABC_tran"/>
    <property type="match status" value="1"/>
</dbReference>
<protein>
    <submittedName>
        <fullName evidence="6">ABC transporter related protein</fullName>
    </submittedName>
</protein>
<keyword evidence="2" id="KW-0813">Transport</keyword>
<dbReference type="KEGG" id="asc:ASAC_0725"/>
<reference evidence="6 7" key="1">
    <citation type="journal article" date="2010" name="Appl. Environ. Microbiol.">
        <title>The genome sequence of the crenarchaeon Acidilobus saccharovorans supports a new order, Acidilobales, and suggests an important ecological role in terrestrial acidic hot springs.</title>
        <authorList>
            <person name="Mardanov A.V."/>
            <person name="Svetlitchnyi V.A."/>
            <person name="Beletsky A.V."/>
            <person name="Prokofeva M.I."/>
            <person name="Bonch-Osmolovskaya E.A."/>
            <person name="Ravin N.V."/>
            <person name="Skryabin K.G."/>
        </authorList>
    </citation>
    <scope>NUCLEOTIDE SEQUENCE [LARGE SCALE GENOMIC DNA]</scope>
    <source>
        <strain evidence="7">DSM 16705 / JCM 18335 / VKM B-2471 / 345-15</strain>
    </source>
</reference>
<name>D9Q1E3_ACIS3</name>
<dbReference type="SMART" id="SM00382">
    <property type="entry name" value="AAA"/>
    <property type="match status" value="1"/>
</dbReference>
<dbReference type="InterPro" id="IPR003593">
    <property type="entry name" value="AAA+_ATPase"/>
</dbReference>
<dbReference type="PROSITE" id="PS00211">
    <property type="entry name" value="ABC_TRANSPORTER_1"/>
    <property type="match status" value="1"/>
</dbReference>
<dbReference type="InterPro" id="IPR027417">
    <property type="entry name" value="P-loop_NTPase"/>
</dbReference>
<feature type="domain" description="ABC transporter" evidence="5">
    <location>
        <begin position="2"/>
        <end position="232"/>
    </location>
</feature>
<evidence type="ECO:0000256" key="2">
    <source>
        <dbReference type="ARBA" id="ARBA00022448"/>
    </source>
</evidence>
<keyword evidence="7" id="KW-1185">Reference proteome</keyword>
<evidence type="ECO:0000256" key="1">
    <source>
        <dbReference type="ARBA" id="ARBA00005417"/>
    </source>
</evidence>
<dbReference type="HOGENOM" id="CLU_000604_1_2_2"/>
<dbReference type="GO" id="GO:0016887">
    <property type="term" value="F:ATP hydrolysis activity"/>
    <property type="evidence" value="ECO:0007669"/>
    <property type="project" value="InterPro"/>
</dbReference>
<dbReference type="STRING" id="666510.ASAC_0725"/>
<dbReference type="PANTHER" id="PTHR43335:SF4">
    <property type="entry name" value="ABC TRANSPORTER, ATP-BINDING PROTEIN"/>
    <property type="match status" value="1"/>
</dbReference>
<accession>D9Q1E3</accession>
<dbReference type="PROSITE" id="PS50893">
    <property type="entry name" value="ABC_TRANSPORTER_2"/>
    <property type="match status" value="1"/>
</dbReference>
<evidence type="ECO:0000313" key="7">
    <source>
        <dbReference type="Proteomes" id="UP000000346"/>
    </source>
</evidence>
<organism evidence="6 7">
    <name type="scientific">Acidilobus saccharovorans (strain DSM 16705 / JCM 18335 / VKM B-2471 / 345-15)</name>
    <dbReference type="NCBI Taxonomy" id="666510"/>
    <lineage>
        <taxon>Archaea</taxon>
        <taxon>Thermoproteota</taxon>
        <taxon>Thermoprotei</taxon>
        <taxon>Acidilobales</taxon>
        <taxon>Acidilobaceae</taxon>
        <taxon>Acidilobus</taxon>
    </lineage>
</organism>
<dbReference type="Proteomes" id="UP000000346">
    <property type="component" value="Chromosome"/>
</dbReference>
<evidence type="ECO:0000259" key="5">
    <source>
        <dbReference type="PROSITE" id="PS50893"/>
    </source>
</evidence>
<evidence type="ECO:0000256" key="4">
    <source>
        <dbReference type="ARBA" id="ARBA00022840"/>
    </source>
</evidence>
<dbReference type="InterPro" id="IPR003439">
    <property type="entry name" value="ABC_transporter-like_ATP-bd"/>
</dbReference>
<dbReference type="CDD" id="cd03230">
    <property type="entry name" value="ABC_DR_subfamily_A"/>
    <property type="match status" value="1"/>
</dbReference>
<gene>
    <name evidence="6" type="ordered locus">ASAC_0725</name>
</gene>
<keyword evidence="3" id="KW-0547">Nucleotide-binding</keyword>
<proteinExistence type="inferred from homology"/>
<dbReference type="SUPFAM" id="SSF52540">
    <property type="entry name" value="P-loop containing nucleoside triphosphate hydrolases"/>
    <property type="match status" value="1"/>
</dbReference>
<dbReference type="EMBL" id="CP001742">
    <property type="protein sequence ID" value="ADL19131.1"/>
    <property type="molecule type" value="Genomic_DNA"/>
</dbReference>
<dbReference type="RefSeq" id="WP_013266643.1">
    <property type="nucleotide sequence ID" value="NC_014374.1"/>
</dbReference>
<evidence type="ECO:0000256" key="3">
    <source>
        <dbReference type="ARBA" id="ARBA00022741"/>
    </source>
</evidence>
<dbReference type="GeneID" id="9498958"/>
<dbReference type="OrthoDB" id="87732at2157"/>
<dbReference type="Gene3D" id="3.40.50.300">
    <property type="entry name" value="P-loop containing nucleotide triphosphate hydrolases"/>
    <property type="match status" value="1"/>
</dbReference>
<dbReference type="InParanoid" id="D9Q1E3"/>
<dbReference type="InterPro" id="IPR017871">
    <property type="entry name" value="ABC_transporter-like_CS"/>
</dbReference>
<dbReference type="PANTHER" id="PTHR43335">
    <property type="entry name" value="ABC TRANSPORTER, ATP-BINDING PROTEIN"/>
    <property type="match status" value="1"/>
</dbReference>